<evidence type="ECO:0000313" key="2">
    <source>
        <dbReference type="EMBL" id="KAB2816549.1"/>
    </source>
</evidence>
<dbReference type="InterPro" id="IPR022409">
    <property type="entry name" value="PKD/Chitinase_dom"/>
</dbReference>
<dbReference type="InterPro" id="IPR025667">
    <property type="entry name" value="SprB_repeat"/>
</dbReference>
<keyword evidence="3" id="KW-1185">Reference proteome</keyword>
<comment type="caution">
    <text evidence="2">The sequence shown here is derived from an EMBL/GenBank/DDBJ whole genome shotgun (WGS) entry which is preliminary data.</text>
</comment>
<reference evidence="2 3" key="1">
    <citation type="submission" date="2019-10" db="EMBL/GenBank/DDBJ databases">
        <title>Genome sequence of Phaeocystidibacter marisrubri JCM30614 (type strain).</title>
        <authorList>
            <person name="Bowman J.P."/>
        </authorList>
    </citation>
    <scope>NUCLEOTIDE SEQUENCE [LARGE SCALE GENOMIC DNA]</scope>
    <source>
        <strain evidence="2 3">JCM 30614</strain>
    </source>
</reference>
<sequence>MESLYSLPCNWRVWLIISLFFSALSVDGQIGYIYDPSTGTVLDPNGDSYISASGGPIDTSVVPDESYDFEYPFIPMFHLSMEPAADLLTGSDCGKSEIVDNPTLPMNAGYWYLADPNGTPGDGDEALIYRIRIARNVNGAYGFSFLIDTDNKIGFTGASADPNAVAGNPGFELEIIYGTAGSGTVSIMDVDGTTSGTTMSSYSGTSHSQRSHAGYTNCPLSDPVFLDFYVPWDSLGILPTDTVRMIFATSSSANSALGGSASDIGGINDDLFGDPDSSFVAITDSTPSFTFGGCGWAITQVGQQVSCYGDTDGWAWVDVWGGSPPVSYLWSTGSTADTVYNLGAGIYEIYVTSGGGCMDTVTVEVTQPDSLVAHVDILDSILCYGDFNGRLGGYATGGTPPYTVSWSNGAITDTIANLGQGYYTYYVTDANGCSDSIVVDMMNPLQPLVVQIQNQNEILCYGDSIGSLDLLITGGTKPYTLLWNDGNTDSARTNLVAGIYSVVVTDAHGCTDSLEIELTQPALPVGGLTIAESPVSCFGGADGVGVVVVTGGRSPYTYEWSNGETTDTAFALSAGSQWVVVTDSVGCTDTLALVIDQPDSALTVNALMTAAVACFGESNGEATASVSGGTLPYSYLWNTGETTSSITVPAGTYTVVVTDSRGCVDSATVTITQPASALTVSITDSTDVLCFGDDNGTATASATGGTAPYDYEWSNGITDSAATGLAGGAYTVVVTDANGCIDSATVTISAPTAALDVNETILQTLLCNGDVNGQGYIDVTGGTSPYSILWSNGATTDTISNLGVGTYTAVVTDANGCVDSASFTLVEPTALLLNASVDANVLCFGDATGGATVTASGGTSPYSYLWSSGQTTDIVTDLIAGTHTVVVTDANGCSDSISVTITQPADSLVAGTSSNLGVTCKGDVDGSATATATGGTAPYTYSWSNGMTGQSISGLAGGTYILTVTDANGCQDTAHVLIFEPEFELLVGAADGTTITCFGDSDGTAYASASGGVPPYTFSWSNGMFGDTITGIPAGTYVVTVTDSMGCQDTNTVVVTQPTLLELNVTSSDVTCFGLSDGTANSTPSGGEAPYSILWSTGATTQTITGLSAGNYYVTVTDNRGCVQSDTVVITTPSMPLAAIISKTDVNCFGGADGTAEAIGSGGVTPYTYLWSDGQTGQVATGLVPGAYHVFMTDANGCQDSAYVVIDQPLSALTATASVAIAPTCAGFLDGVACGTASGGTAPYSYSWSSGSTTDSAFGLGGGVVILTVTDSNGCVAVDTLNVPSPSTDLEVNASIIANVSCNGLSDATAYGIASGGTPPYSISWSSGATTDTVTGLAVGTHTVYVVDSAGCSASSTFSITQPDTISISIVVDANVSCFGGADGEATASATGGTAPFTYSWSGGQSGATAVGLSAGIHTVTVTDSNGCVNTLDVTITEPATAVNASAVMDVAVSCFGGADGEATASAAGGTPPYSYAWNDGQITATAVGLSAGSYIVTITDSLGCQDTAVVVITEPASAVDVSSVQIRDVSCVGGADGWATVSGSGGTAPYTYAWSNGQTGDSASGLAAGSYLVTITDNNGCTDTTTVTVSEPVLALSAVAIDAMTISCFGGSDGSAYVNANGGWAPYSYMWSTGATTDTITGLTIGTYTVTVTDSLGCQVTTDITLIQPTQLSATASSLSPVSCFGGNDGSAVVTPAGGTAPYTYVWANGETNDTAIALTAGTHNVTVTDSNGCQVTVSVTITQPSVAMTASASVMANVLCYGDSTGSGRASASGGTPPYAYAWSNGQSTRTATGLWVGTHTVVVTDARGCQDSTTVTISQPATAVDASAVMTQQVSCYGGNDGRASASATGGTAPYTYLWSNGVSGTTTHNLTAGWHYVTVTDANGCQDTAMVEIIEPIAPVAVGGTVVQNVTCFGGADGVAWANATGGTAPYTYAWSDGQTTDTAVGLVAGNYAVLVTDSLGCQDLISVVITEPASDIMATAFPDQPTSCYNGADGTAYVVVTNGVPPFTYLWSDGQTSDTAVGLSAGLISVTVTDSLGCDATADVTIASPPQNIILTPTLVSQVSCIGGGDGSANVFAQGGTPPYTYLWSNGETTATAVALSAGTHTVVVTDDLGCMDSTSVSVGEPATSVVATASVLFPVNCYGGNDGWATATATGGTPPYTYTWDNGQSGYTVSGLDTGVYVVTVTDANGCWDTATVMMTQPDSAIQVGIDVINNVRCLGGADGSAQAFATGGTPPYSYDWDHGVTGALTSGLLPGKYTVTVTDVNGCQDSMSVWITEPATALAINAAVISPVNCFGGSDGVAYASATGGDGPYTFSWSNGQAGDTATGLTAGSYTVSVTDSNGCVVSTGITITQPASALSVGVSIVNNVSCFGGSDGAASSTVSGGTAPYSYVWSSGDLTASSSNLSAGTYSLVVTDANGCIDSTSVTITEPSSAITSAATIVSQVNCFGGSDGEAYVTYTGGTAPYSTLWSNGSTSDTLTNLVAGSYSVTITDANGCVTSQTVVITQPANALSLSAIVNAHVLCFGNSTGSATATATGGTAPYTYSWSNGMSGTSIGSVPAGTYTVNVLDANGCSDTATVTIIQPAAVLNVSIISTQNVLCFGDATGAARAGATGGTAPYTYSWSNGASVDSINALPAGIYTVTVTDANGCQDTAVAVITQPSSGLGSLAASIQNVNCFGGNDGSAYVEYTGGTAPYTVSWSNGSTTDTISNLTAGTYTVTITDANGCISNQSVTITQPASGLSVSAAVVSNVSCFGDATGEASSTVTGGTAPYTYNWSNGATTASLTNVVAGTYTVTVMDANGCTDTASVSITQPASALAVSLASQQNINCFGDSTGSIDVTVAGGTPPYNYSWNTGATAATITNLTAGTYTVTVTDANGCTDTLSVTLTQPASALSSLAASIQNVNCFGGNDGSAYVEYTGGTAPYTVSWSNGSITDTIANLIAGTYTVTITDANGCTSNQSVTITQPASGLSVSAAVVSNVNCFGDATGEASSTVTGGTAPYTYNWSNGATTASLTNVVAGTYTVTVTDANGCTDTASVSITQPASALAVSLASQQNINCFGDSTGSIDVTVAGGTPPYNYSWNTGATAATITNLTAGTYTVTVTDANGCTDTLSVTLTQPASALGSLAAVVSNVNCFGGNDGSAYVEYTGGTAPYTVSWSNGSTTDTISNLIAGTYTVTITDANGCTSNQSVTITQPASGLSVSAAVVSNVNCFGDATGEASSTVTGGTAPYTYNWSNGATTASLTNVVAGTYTVTVTDANGCTDTASVSITQPASALAVSLASQQNINCFGDSTGSIDVTVAGGTPPYNYSWNTGATAAMITNLTAGTYTVTVTDANGCTDTLSVTLTQPASALGSLAAVVLNVNCFGGNDGSAYVEYTGGTAPYTVSWSNGSTTDTIANLTAGTYTVTITDANGCISNQSVTITQPASGLSVSAAVVSNVSCFGDATGEASSTVTGGTAPYTYNWSNGATTASLTNVVAGTYTVTVTDANGCTDTATVSITQPASALAVSVISSQDVSCFGDTTGSAQVQATGGTLPYTISWSNGVSGASANGLAAGTYTITVTDANGCSANTSVIISQPATALASAATIVSHVDCYGGANGQAYVSYSGGTAPYTVMWNTGSTSDTLSNIPAGSYSVLITDANGCTSSQTVVITQPASALTVSATVNSHVSCFGGTAGSATASVSGGTMPYTYNWSNGANTPSVSNLAAGTYTVSVTDANGCTSSANVVITEPATGLSVSTSVLSAVDCFGTNTGAITSTVSGGTSPYTFSWSNGPSSQTQNNVPAGSYTVTVTDANGCQASSTVVLTQPNSALVAAVATSNNVTCFGGGDGSATISASGGTAPYTYDWGGGITGANRTGLTAGTYSVTVTDANGCNAVVGVTITQPTEVVITKVAQGNVNCFGGADGFAQISISGGNGPYNVNWTGGLNGMNPSGVSAGTYTVTAVDINGCQDTATFTITQPAMQLNSAVGVINNVGCYNGTDGEAYIQATGGTAPYSIVWSNGSTNDTISNMAAGQYTAIITDANGCIDSANVLITQPLSALSAVITIDQQVYCKGEASGRAYVDITGGTAPYTLNWSNGSSTDTIAQLLAGNYTLNVSDANGCSVNASVTIIEPNLALAANPNALSPVYCYGAAEGAASVNPVGGTAPYTVTWDNGATGDTISGLPVGVYRVTIVDSQGCMKTDSVEITGPTSALSANNNLVKVNCGGSNSGQVSVTPFGGTAPYAIQWSNGQTGSTITSLPVGSYAYTITDAYGCVIEDTVEVTENPPIESTIDVQFATCPDMADGYISISSTGGTPPYTYLYDGQPFSGQMNNASPGIHEVSIMDSLGCDSTFYVQIGVDEDALYLHIPDAFTPNGDMVNEDYKIYGSQCIGPSRFQIFDRWGNLVFSSHDPFNVFWDGTRGDGTKVKEDVYVWRFTSADYDKKGHVVVIH</sequence>
<accession>A0A6L3ZHR5</accession>
<evidence type="ECO:0000313" key="3">
    <source>
        <dbReference type="Proteomes" id="UP000484164"/>
    </source>
</evidence>
<feature type="domain" description="PKD/Chitinase" evidence="1">
    <location>
        <begin position="915"/>
        <end position="983"/>
    </location>
</feature>
<feature type="domain" description="PKD/Chitinase" evidence="1">
    <location>
        <begin position="3448"/>
        <end position="3519"/>
    </location>
</feature>
<protein>
    <submittedName>
        <fullName evidence="2">T9SS type B sorting domain-containing protein</fullName>
    </submittedName>
</protein>
<feature type="domain" description="PKD/Chitinase" evidence="1">
    <location>
        <begin position="2986"/>
        <end position="3057"/>
    </location>
</feature>
<dbReference type="Pfam" id="PF13585">
    <property type="entry name" value="CHU_C"/>
    <property type="match status" value="1"/>
</dbReference>
<dbReference type="EMBL" id="WBVQ01000002">
    <property type="protein sequence ID" value="KAB2816549.1"/>
    <property type="molecule type" value="Genomic_DNA"/>
</dbReference>
<name>A0A6L3ZHR5_9FLAO</name>
<feature type="domain" description="PKD/Chitinase" evidence="1">
    <location>
        <begin position="1371"/>
        <end position="1441"/>
    </location>
</feature>
<feature type="domain" description="PKD/Chitinase" evidence="1">
    <location>
        <begin position="2832"/>
        <end position="2903"/>
    </location>
</feature>
<evidence type="ECO:0000259" key="1">
    <source>
        <dbReference type="SMART" id="SM00089"/>
    </source>
</evidence>
<dbReference type="OrthoDB" id="607469at2"/>
<feature type="domain" description="PKD/Chitinase" evidence="1">
    <location>
        <begin position="2140"/>
        <end position="2210"/>
    </location>
</feature>
<proteinExistence type="predicted"/>
<dbReference type="RefSeq" id="WP_151693976.1">
    <property type="nucleotide sequence ID" value="NZ_WBVQ01000002.1"/>
</dbReference>
<dbReference type="Pfam" id="PF13573">
    <property type="entry name" value="SprB"/>
    <property type="match status" value="51"/>
</dbReference>
<feature type="domain" description="PKD/Chitinase" evidence="1">
    <location>
        <begin position="3678"/>
        <end position="3748"/>
    </location>
</feature>
<feature type="domain" description="PKD/Chitinase" evidence="1">
    <location>
        <begin position="3063"/>
        <end position="3134"/>
    </location>
</feature>
<dbReference type="InterPro" id="IPR026341">
    <property type="entry name" value="T9SS_type_B"/>
</dbReference>
<dbReference type="SMART" id="SM00089">
    <property type="entry name" value="PKD"/>
    <property type="match status" value="10"/>
</dbReference>
<gene>
    <name evidence="2" type="ORF">F8C82_12780</name>
</gene>
<feature type="domain" description="PKD/Chitinase" evidence="1">
    <location>
        <begin position="2755"/>
        <end position="2826"/>
    </location>
</feature>
<organism evidence="2 3">
    <name type="scientific">Phaeocystidibacter marisrubri</name>
    <dbReference type="NCBI Taxonomy" id="1577780"/>
    <lineage>
        <taxon>Bacteria</taxon>
        <taxon>Pseudomonadati</taxon>
        <taxon>Bacteroidota</taxon>
        <taxon>Flavobacteriia</taxon>
        <taxon>Flavobacteriales</taxon>
        <taxon>Phaeocystidibacteraceae</taxon>
        <taxon>Phaeocystidibacter</taxon>
    </lineage>
</organism>
<feature type="domain" description="PKD/Chitinase" evidence="1">
    <location>
        <begin position="3217"/>
        <end position="3288"/>
    </location>
</feature>
<dbReference type="Gene3D" id="2.60.40.740">
    <property type="match status" value="49"/>
</dbReference>
<dbReference type="NCBIfam" id="TIGR04131">
    <property type="entry name" value="Bac_Flav_CTERM"/>
    <property type="match status" value="1"/>
</dbReference>
<dbReference type="Proteomes" id="UP000484164">
    <property type="component" value="Unassembled WGS sequence"/>
</dbReference>